<accession>A0ABM7XF33</accession>
<feature type="chain" id="PRO_5047396939" evidence="1">
    <location>
        <begin position="24"/>
        <end position="181"/>
    </location>
</feature>
<proteinExistence type="predicted"/>
<feature type="signal peptide" evidence="1">
    <location>
        <begin position="1"/>
        <end position="23"/>
    </location>
</feature>
<reference evidence="3" key="1">
    <citation type="journal article" date="2022" name="Int. J. Syst. Evol. Microbiol.">
        <title>Anaeromyxobacter oryzae sp. nov., Anaeromyxobacter diazotrophicus sp. nov. and Anaeromyxobacter paludicola sp. nov., isolated from paddy soils.</title>
        <authorList>
            <person name="Itoh H."/>
            <person name="Xu Z."/>
            <person name="Mise K."/>
            <person name="Masuda Y."/>
            <person name="Ushijima N."/>
            <person name="Hayakawa C."/>
            <person name="Shiratori Y."/>
            <person name="Senoo K."/>
        </authorList>
    </citation>
    <scope>NUCLEOTIDE SEQUENCE [LARGE SCALE GENOMIC DNA]</scope>
    <source>
        <strain evidence="3">Red630</strain>
    </source>
</reference>
<evidence type="ECO:0000313" key="2">
    <source>
        <dbReference type="EMBL" id="BDG10485.1"/>
    </source>
</evidence>
<protein>
    <submittedName>
        <fullName evidence="2">Uncharacterized protein</fullName>
    </submittedName>
</protein>
<evidence type="ECO:0000313" key="3">
    <source>
        <dbReference type="Proteomes" id="UP001162734"/>
    </source>
</evidence>
<keyword evidence="1" id="KW-0732">Signal</keyword>
<organism evidence="2 3">
    <name type="scientific">Anaeromyxobacter paludicola</name>
    <dbReference type="NCBI Taxonomy" id="2918171"/>
    <lineage>
        <taxon>Bacteria</taxon>
        <taxon>Pseudomonadati</taxon>
        <taxon>Myxococcota</taxon>
        <taxon>Myxococcia</taxon>
        <taxon>Myxococcales</taxon>
        <taxon>Cystobacterineae</taxon>
        <taxon>Anaeromyxobacteraceae</taxon>
        <taxon>Anaeromyxobacter</taxon>
    </lineage>
</organism>
<dbReference type="EMBL" id="AP025592">
    <property type="protein sequence ID" value="BDG10485.1"/>
    <property type="molecule type" value="Genomic_DNA"/>
</dbReference>
<gene>
    <name evidence="2" type="ORF">AMPC_35980</name>
</gene>
<dbReference type="RefSeq" id="WP_248342994.1">
    <property type="nucleotide sequence ID" value="NZ_AP025592.1"/>
</dbReference>
<sequence length="181" mass="18766">MIRRLAIFAAAFAAITAAAPARAGSSLTIEGFGGIQSFRRPAASQTGVSDFVRDASGMVGGSALARLEGFGLGVGVDKTLNSGGPEPWAGFIMAGFLVDPLPSLRLELLGEVGRWGNSSFGDIFSSDKGQMFLGVRPGVSFRLWPSPIRIGITGIVRWPTSGGEFGNPDYGAVGRVGFELG</sequence>
<dbReference type="Proteomes" id="UP001162734">
    <property type="component" value="Chromosome"/>
</dbReference>
<name>A0ABM7XF33_9BACT</name>
<evidence type="ECO:0000256" key="1">
    <source>
        <dbReference type="SAM" id="SignalP"/>
    </source>
</evidence>
<keyword evidence="3" id="KW-1185">Reference proteome</keyword>